<proteinExistence type="predicted"/>
<evidence type="ECO:0000256" key="2">
    <source>
        <dbReference type="ARBA" id="ARBA00023002"/>
    </source>
</evidence>
<dbReference type="SUPFAM" id="SSF51197">
    <property type="entry name" value="Clavaminate synthase-like"/>
    <property type="match status" value="1"/>
</dbReference>
<name>A0A2R4XHG1_9BURK</name>
<dbReference type="InterPro" id="IPR042098">
    <property type="entry name" value="TauD-like_sf"/>
</dbReference>
<reference evidence="5 6" key="1">
    <citation type="submission" date="2018-04" db="EMBL/GenBank/DDBJ databases">
        <title>Bordetella sp. HZ20 isolated from seawater.</title>
        <authorList>
            <person name="Sun C."/>
        </authorList>
    </citation>
    <scope>NUCLEOTIDE SEQUENCE [LARGE SCALE GENOMIC DNA]</scope>
    <source>
        <strain evidence="5 6">HZ20</strain>
    </source>
</reference>
<accession>A0A2R4XHG1</accession>
<dbReference type="OrthoDB" id="753054at2"/>
<sequence length="353" mass="40176">MPSFVNWTAPDLESDKRWVFRLSDRAIAEIVEQARRSSHLADDLLRIDRKTFHLSPETVKEFTTALEMTQHAYGVSLIKGFPARDLSEAEFRVATWGTGLYMGLARPQNVAGDFLTDVRDAGSSAYRVVNGRGYNTSSELDFHIDSADAVLLYCRREARSGGESLITNPFSVAQHLIKQNPDHAPMLTQLYPFSLGGYKVDGKEHYLLPLMEQQGDACAFRINIKNIKNGAIQAGMTLSSEEMEFLYKFQDLAGSDRFCYRMYLQEGDIQILNNFHIIHSRTAFEDFDEPDRKRHLIRLWLCLQQSQPLPESWHTSFGSIEPGSVRGGFRNIALDARYEAHMREQCEALGIRL</sequence>
<dbReference type="RefSeq" id="WP_108620602.1">
    <property type="nucleotide sequence ID" value="NZ_CP028901.1"/>
</dbReference>
<dbReference type="GO" id="GO:0016706">
    <property type="term" value="F:2-oxoglutarate-dependent dioxygenase activity"/>
    <property type="evidence" value="ECO:0007669"/>
    <property type="project" value="UniProtKB-ARBA"/>
</dbReference>
<keyword evidence="2" id="KW-0560">Oxidoreductase</keyword>
<dbReference type="EMBL" id="CP028901">
    <property type="protein sequence ID" value="AWB33173.1"/>
    <property type="molecule type" value="Genomic_DNA"/>
</dbReference>
<gene>
    <name evidence="5" type="ORF">DBV39_04995</name>
</gene>
<dbReference type="InterPro" id="IPR050411">
    <property type="entry name" value="AlphaKG_dependent_hydroxylases"/>
</dbReference>
<dbReference type="InterPro" id="IPR003819">
    <property type="entry name" value="TauD/TfdA-like"/>
</dbReference>
<dbReference type="Pfam" id="PF02668">
    <property type="entry name" value="TauD"/>
    <property type="match status" value="1"/>
</dbReference>
<organism evidence="5 6">
    <name type="scientific">Orrella marina</name>
    <dbReference type="NCBI Taxonomy" id="2163011"/>
    <lineage>
        <taxon>Bacteria</taxon>
        <taxon>Pseudomonadati</taxon>
        <taxon>Pseudomonadota</taxon>
        <taxon>Betaproteobacteria</taxon>
        <taxon>Burkholderiales</taxon>
        <taxon>Alcaligenaceae</taxon>
        <taxon>Orrella</taxon>
    </lineage>
</organism>
<evidence type="ECO:0000313" key="5">
    <source>
        <dbReference type="EMBL" id="AWB33173.1"/>
    </source>
</evidence>
<keyword evidence="6" id="KW-1185">Reference proteome</keyword>
<dbReference type="GO" id="GO:0017000">
    <property type="term" value="P:antibiotic biosynthetic process"/>
    <property type="evidence" value="ECO:0007669"/>
    <property type="project" value="UniProtKB-KW"/>
</dbReference>
<evidence type="ECO:0000256" key="1">
    <source>
        <dbReference type="ARBA" id="ARBA00001954"/>
    </source>
</evidence>
<protein>
    <recommendedName>
        <fullName evidence="4">TauD/TfdA-like domain-containing protein</fullName>
    </recommendedName>
</protein>
<dbReference type="Gene3D" id="3.60.130.10">
    <property type="entry name" value="Clavaminate synthase-like"/>
    <property type="match status" value="1"/>
</dbReference>
<dbReference type="PANTHER" id="PTHR10696">
    <property type="entry name" value="GAMMA-BUTYROBETAINE HYDROXYLASE-RELATED"/>
    <property type="match status" value="1"/>
</dbReference>
<dbReference type="AlphaFoldDB" id="A0A2R4XHG1"/>
<dbReference type="PANTHER" id="PTHR10696:SF56">
    <property type="entry name" value="TAUD_TFDA-LIKE DOMAIN-CONTAINING PROTEIN"/>
    <property type="match status" value="1"/>
</dbReference>
<evidence type="ECO:0000259" key="4">
    <source>
        <dbReference type="Pfam" id="PF02668"/>
    </source>
</evidence>
<dbReference type="Proteomes" id="UP000244571">
    <property type="component" value="Chromosome"/>
</dbReference>
<evidence type="ECO:0000256" key="3">
    <source>
        <dbReference type="ARBA" id="ARBA00023194"/>
    </source>
</evidence>
<feature type="domain" description="TauD/TfdA-like" evidence="4">
    <location>
        <begin position="59"/>
        <end position="300"/>
    </location>
</feature>
<comment type="cofactor">
    <cofactor evidence="1">
        <name>Fe(2+)</name>
        <dbReference type="ChEBI" id="CHEBI:29033"/>
    </cofactor>
</comment>
<dbReference type="KEGG" id="boz:DBV39_04995"/>
<keyword evidence="3" id="KW-0045">Antibiotic biosynthesis</keyword>
<evidence type="ECO:0000313" key="6">
    <source>
        <dbReference type="Proteomes" id="UP000244571"/>
    </source>
</evidence>